<evidence type="ECO:0000256" key="1">
    <source>
        <dbReference type="ARBA" id="ARBA00022737"/>
    </source>
</evidence>
<dbReference type="SUPFAM" id="SSF56176">
    <property type="entry name" value="FAD-binding/transporter-associated domain-like"/>
    <property type="match status" value="1"/>
</dbReference>
<dbReference type="GO" id="GO:0005886">
    <property type="term" value="C:plasma membrane"/>
    <property type="evidence" value="ECO:0007669"/>
    <property type="project" value="TreeGrafter"/>
</dbReference>
<dbReference type="InterPro" id="IPR005170">
    <property type="entry name" value="Transptr-assoc_dom"/>
</dbReference>
<accession>A0A7V8FNJ8</accession>
<comment type="caution">
    <text evidence="5">The sequence shown here is derived from an EMBL/GenBank/DDBJ whole genome shotgun (WGS) entry which is preliminary data.</text>
</comment>
<dbReference type="PANTHER" id="PTHR22777:SF17">
    <property type="entry name" value="UPF0053 PROTEIN SLL0260"/>
    <property type="match status" value="1"/>
</dbReference>
<reference evidence="6" key="1">
    <citation type="journal article" date="2020" name="MBio">
        <title>Horizontal gene transfer to a defensive symbiont with a reduced genome amongst a multipartite beetle microbiome.</title>
        <authorList>
            <person name="Waterworth S.C."/>
            <person name="Florez L.V."/>
            <person name="Rees E.R."/>
            <person name="Hertweck C."/>
            <person name="Kaltenpoth M."/>
            <person name="Kwan J.C."/>
        </authorList>
    </citation>
    <scope>NUCLEOTIDE SEQUENCE [LARGE SCALE GENOMIC DNA]</scope>
</reference>
<gene>
    <name evidence="5" type="ORF">GAK30_02192</name>
</gene>
<dbReference type="InterPro" id="IPR046342">
    <property type="entry name" value="CBS_dom_sf"/>
</dbReference>
<evidence type="ECO:0000313" key="5">
    <source>
        <dbReference type="EMBL" id="KAF1020913.1"/>
    </source>
</evidence>
<dbReference type="Pfam" id="PF03471">
    <property type="entry name" value="CorC_HlyC"/>
    <property type="match status" value="1"/>
</dbReference>
<feature type="domain" description="CBS" evidence="4">
    <location>
        <begin position="17"/>
        <end position="76"/>
    </location>
</feature>
<feature type="domain" description="CBS" evidence="4">
    <location>
        <begin position="79"/>
        <end position="137"/>
    </location>
</feature>
<sequence>MVRNVFHLDDRPLTSIMVPRSDVVWLDADASVEDSLTMAVGTRHSWYPVCRGGLENVVGMISVAGLLAARASDDARIGAHALPTVFVPETLSALELLESFRLRATRMILVVDEYGEVQGLVTPHDLLEAITGELHSGTPAEAWAVQREDGSWLLDGMMPAEELKARLAIRELPLEDKGLYNTVAGMLLAVTGHLPQVGETVAGGGWRFEVLDLDGRRIDKVLATVEPPDDFPN</sequence>
<dbReference type="SUPFAM" id="SSF54631">
    <property type="entry name" value="CBS-domain pair"/>
    <property type="match status" value="1"/>
</dbReference>
<dbReference type="Gene3D" id="3.30.465.10">
    <property type="match status" value="1"/>
</dbReference>
<dbReference type="AlphaFoldDB" id="A0A7V8FNJ8"/>
<dbReference type="EMBL" id="WNDQ01000028">
    <property type="protein sequence ID" value="KAF1020913.1"/>
    <property type="molecule type" value="Genomic_DNA"/>
</dbReference>
<evidence type="ECO:0000259" key="4">
    <source>
        <dbReference type="PROSITE" id="PS51371"/>
    </source>
</evidence>
<keyword evidence="1" id="KW-0677">Repeat</keyword>
<dbReference type="InterPro" id="IPR036318">
    <property type="entry name" value="FAD-bd_PCMH-like_sf"/>
</dbReference>
<dbReference type="Proteomes" id="UP000461670">
    <property type="component" value="Unassembled WGS sequence"/>
</dbReference>
<organism evidence="5 6">
    <name type="scientific">Paracidovorax wautersii</name>
    <dbReference type="NCBI Taxonomy" id="1177982"/>
    <lineage>
        <taxon>Bacteria</taxon>
        <taxon>Pseudomonadati</taxon>
        <taxon>Pseudomonadota</taxon>
        <taxon>Betaproteobacteria</taxon>
        <taxon>Burkholderiales</taxon>
        <taxon>Comamonadaceae</taxon>
        <taxon>Paracidovorax</taxon>
    </lineage>
</organism>
<dbReference type="InterPro" id="IPR016169">
    <property type="entry name" value="FAD-bd_PCMH_sub2"/>
</dbReference>
<proteinExistence type="predicted"/>
<dbReference type="InterPro" id="IPR044751">
    <property type="entry name" value="Ion_transp-like_CBS"/>
</dbReference>
<dbReference type="PROSITE" id="PS51371">
    <property type="entry name" value="CBS"/>
    <property type="match status" value="2"/>
</dbReference>
<dbReference type="Gene3D" id="3.10.580.10">
    <property type="entry name" value="CBS-domain"/>
    <property type="match status" value="1"/>
</dbReference>
<evidence type="ECO:0000256" key="2">
    <source>
        <dbReference type="ARBA" id="ARBA00023122"/>
    </source>
</evidence>
<keyword evidence="2 3" id="KW-0129">CBS domain</keyword>
<dbReference type="Pfam" id="PF00571">
    <property type="entry name" value="CBS"/>
    <property type="match status" value="2"/>
</dbReference>
<evidence type="ECO:0000256" key="3">
    <source>
        <dbReference type="PROSITE-ProRule" id="PRU00703"/>
    </source>
</evidence>
<dbReference type="CDD" id="cd04590">
    <property type="entry name" value="CBS_pair_CorC_HlyC_assoc"/>
    <property type="match status" value="1"/>
</dbReference>
<name>A0A7V8FNJ8_9BURK</name>
<dbReference type="PANTHER" id="PTHR22777">
    <property type="entry name" value="HEMOLYSIN-RELATED"/>
    <property type="match status" value="1"/>
</dbReference>
<dbReference type="SMART" id="SM01091">
    <property type="entry name" value="CorC_HlyC"/>
    <property type="match status" value="1"/>
</dbReference>
<protein>
    <recommendedName>
        <fullName evidence="4">CBS domain-containing protein</fullName>
    </recommendedName>
</protein>
<evidence type="ECO:0000313" key="6">
    <source>
        <dbReference type="Proteomes" id="UP000461670"/>
    </source>
</evidence>
<dbReference type="InterPro" id="IPR000644">
    <property type="entry name" value="CBS_dom"/>
</dbReference>
<dbReference type="GO" id="GO:0050660">
    <property type="term" value="F:flavin adenine dinucleotide binding"/>
    <property type="evidence" value="ECO:0007669"/>
    <property type="project" value="InterPro"/>
</dbReference>